<reference evidence="5 6" key="1">
    <citation type="submission" date="2022-03" db="EMBL/GenBank/DDBJ databases">
        <authorList>
            <person name="Nunn A."/>
            <person name="Chopra R."/>
            <person name="Nunn A."/>
            <person name="Contreras Garrido A."/>
        </authorList>
    </citation>
    <scope>NUCLEOTIDE SEQUENCE [LARGE SCALE GENOMIC DNA]</scope>
</reference>
<feature type="region of interest" description="Disordered" evidence="3">
    <location>
        <begin position="1"/>
        <end position="41"/>
    </location>
</feature>
<evidence type="ECO:0000313" key="6">
    <source>
        <dbReference type="Proteomes" id="UP000836841"/>
    </source>
</evidence>
<dbReference type="EMBL" id="OU466858">
    <property type="protein sequence ID" value="CAH2048271.1"/>
    <property type="molecule type" value="Genomic_DNA"/>
</dbReference>
<protein>
    <recommendedName>
        <fullName evidence="4">Serpin domain-containing protein</fullName>
    </recommendedName>
</protein>
<evidence type="ECO:0000256" key="3">
    <source>
        <dbReference type="SAM" id="MobiDB-lite"/>
    </source>
</evidence>
<dbReference type="GO" id="GO:0004867">
    <property type="term" value="F:serine-type endopeptidase inhibitor activity"/>
    <property type="evidence" value="ECO:0007669"/>
    <property type="project" value="InterPro"/>
</dbReference>
<dbReference type="InterPro" id="IPR023795">
    <property type="entry name" value="Serpin_CS"/>
</dbReference>
<dbReference type="Pfam" id="PF00079">
    <property type="entry name" value="Serpin"/>
    <property type="match status" value="1"/>
</dbReference>
<dbReference type="PROSITE" id="PS00284">
    <property type="entry name" value="SERPIN"/>
    <property type="match status" value="1"/>
</dbReference>
<gene>
    <name evidence="5" type="ORF">TAV2_LOCUS5855</name>
</gene>
<evidence type="ECO:0000256" key="1">
    <source>
        <dbReference type="ARBA" id="ARBA00009500"/>
    </source>
</evidence>
<dbReference type="AlphaFoldDB" id="A0AAU9RUM8"/>
<feature type="compositionally biased region" description="Polar residues" evidence="3">
    <location>
        <begin position="10"/>
        <end position="22"/>
    </location>
</feature>
<comment type="similarity">
    <text evidence="1 2">Belongs to the serpin family.</text>
</comment>
<name>A0AAU9RUM8_THLAR</name>
<dbReference type="InterPro" id="IPR042178">
    <property type="entry name" value="Serpin_sf_1"/>
</dbReference>
<dbReference type="GO" id="GO:0005615">
    <property type="term" value="C:extracellular space"/>
    <property type="evidence" value="ECO:0007669"/>
    <property type="project" value="InterPro"/>
</dbReference>
<accession>A0AAU9RUM8</accession>
<evidence type="ECO:0000313" key="5">
    <source>
        <dbReference type="EMBL" id="CAH2048271.1"/>
    </source>
</evidence>
<evidence type="ECO:0000256" key="2">
    <source>
        <dbReference type="RuleBase" id="RU000411"/>
    </source>
</evidence>
<proteinExistence type="inferred from homology"/>
<organism evidence="5 6">
    <name type="scientific">Thlaspi arvense</name>
    <name type="common">Field penny-cress</name>
    <dbReference type="NCBI Taxonomy" id="13288"/>
    <lineage>
        <taxon>Eukaryota</taxon>
        <taxon>Viridiplantae</taxon>
        <taxon>Streptophyta</taxon>
        <taxon>Embryophyta</taxon>
        <taxon>Tracheophyta</taxon>
        <taxon>Spermatophyta</taxon>
        <taxon>Magnoliopsida</taxon>
        <taxon>eudicotyledons</taxon>
        <taxon>Gunneridae</taxon>
        <taxon>Pentapetalae</taxon>
        <taxon>rosids</taxon>
        <taxon>malvids</taxon>
        <taxon>Brassicales</taxon>
        <taxon>Brassicaceae</taxon>
        <taxon>Thlaspideae</taxon>
        <taxon>Thlaspi</taxon>
    </lineage>
</organism>
<dbReference type="SUPFAM" id="SSF56574">
    <property type="entry name" value="Serpins"/>
    <property type="match status" value="1"/>
</dbReference>
<dbReference type="Gene3D" id="3.30.497.10">
    <property type="entry name" value="Antithrombin, subunit I, domain 2"/>
    <property type="match status" value="1"/>
</dbReference>
<keyword evidence="6" id="KW-1185">Reference proteome</keyword>
<dbReference type="SMART" id="SM00093">
    <property type="entry name" value="SERPIN"/>
    <property type="match status" value="1"/>
</dbReference>
<dbReference type="Gene3D" id="2.30.39.10">
    <property type="entry name" value="Alpha-1-antitrypsin, domain 1"/>
    <property type="match status" value="1"/>
</dbReference>
<dbReference type="InterPro" id="IPR023796">
    <property type="entry name" value="Serpin_dom"/>
</dbReference>
<dbReference type="Proteomes" id="UP000836841">
    <property type="component" value="Chromosome 2"/>
</dbReference>
<dbReference type="CDD" id="cd02043">
    <property type="entry name" value="serpinP_plants"/>
    <property type="match status" value="1"/>
</dbReference>
<evidence type="ECO:0000259" key="4">
    <source>
        <dbReference type="SMART" id="SM00093"/>
    </source>
</evidence>
<dbReference type="PANTHER" id="PTHR11461:SF347">
    <property type="entry name" value="SERINE PROTEASE INHIBITOR (SERPIN) FAMILY PROTEIN-RELATED"/>
    <property type="match status" value="1"/>
</dbReference>
<feature type="domain" description="Serpin" evidence="4">
    <location>
        <begin position="45"/>
        <end position="400"/>
    </location>
</feature>
<dbReference type="InterPro" id="IPR042185">
    <property type="entry name" value="Serpin_sf_2"/>
</dbReference>
<sequence length="405" mass="45302">MDPQAKKQKLSTSEIASPSLSNMEPEKKKKQKVNVGKGMRKQNDAAMYHTGKVISAVARNSNFVFSPASINAALTMVAATSENETLRSVIFSIIGSSSIDELNAVFQEIATNVLVDGSESGGPKISAVNGVWMEQTLPFDPLSKDLLENFFKAAFSRVDFQFKCEQVREEVNSWASRHTNGLIKNILPPGSVKSDTIWVYGNALYFKGSWEHKFIKSLTGDEDFHLLNGTSVSVPFMTNHRRQYVKDYGDFKVLKLPFRRSGDIDRQFSMYFYLPEANDGLGHLVKRMASTRGFLDSHIPSQEVQLGKFRIPKFKIEFGFEASRAFNEWNLEEVSLHQKAFVEIDEDGAEAAAVTIIGARGGRGGFRPRLIDFVADHPFIFMIREDKTASVLFVGQIFDPSKCPV</sequence>
<dbReference type="InterPro" id="IPR036186">
    <property type="entry name" value="Serpin_sf"/>
</dbReference>
<dbReference type="PANTHER" id="PTHR11461">
    <property type="entry name" value="SERINE PROTEASE INHIBITOR, SERPIN"/>
    <property type="match status" value="1"/>
</dbReference>
<dbReference type="InterPro" id="IPR000215">
    <property type="entry name" value="Serpin_fam"/>
</dbReference>